<dbReference type="SUPFAM" id="SSF52540">
    <property type="entry name" value="P-loop containing nucleoside triphosphate hydrolases"/>
    <property type="match status" value="1"/>
</dbReference>
<evidence type="ECO:0000256" key="9">
    <source>
        <dbReference type="ARBA" id="ARBA00023141"/>
    </source>
</evidence>
<sequence length="174" mass="19610">MNGVPNNIILVGLMGAGKTTVGKVLAKRLGKVFIDSDHEIEKRCGVKIPTIFEMEGEDGFRKREASVIKDLVALDNIVLATGGGSVLLPENRENLREFGYVIYLRANPHDLWLRTRHDKSRPLLNTPNPQKKFRELFAIRDPLYTSIAHQIIDTGRPNVNQLTNQLVMQLELLN</sequence>
<feature type="binding site" evidence="11">
    <location>
        <position position="83"/>
    </location>
    <ligand>
        <name>substrate</name>
    </ligand>
</feature>
<reference evidence="12 13" key="1">
    <citation type="submission" date="2017-04" db="EMBL/GenBank/DDBJ databases">
        <authorList>
            <person name="Afonso C.L."/>
            <person name="Miller P.J."/>
            <person name="Scott M.A."/>
            <person name="Spackman E."/>
            <person name="Goraichik I."/>
            <person name="Dimitrov K.M."/>
            <person name="Suarez D.L."/>
            <person name="Swayne D.E."/>
        </authorList>
    </citation>
    <scope>NUCLEOTIDE SEQUENCE [LARGE SCALE GENOMIC DNA]</scope>
    <source>
        <strain evidence="12 13">VK13</strain>
    </source>
</reference>
<evidence type="ECO:0000256" key="6">
    <source>
        <dbReference type="ARBA" id="ARBA00022741"/>
    </source>
</evidence>
<comment type="caution">
    <text evidence="11">Lacks conserved residue(s) required for the propagation of feature annotation.</text>
</comment>
<feature type="binding site" evidence="11">
    <location>
        <position position="140"/>
    </location>
    <ligand>
        <name>substrate</name>
    </ligand>
</feature>
<dbReference type="InterPro" id="IPR023000">
    <property type="entry name" value="Shikimate_kinase_CS"/>
</dbReference>
<comment type="catalytic activity">
    <reaction evidence="10 11">
        <text>shikimate + ATP = 3-phosphoshikimate + ADP + H(+)</text>
        <dbReference type="Rhea" id="RHEA:13121"/>
        <dbReference type="ChEBI" id="CHEBI:15378"/>
        <dbReference type="ChEBI" id="CHEBI:30616"/>
        <dbReference type="ChEBI" id="CHEBI:36208"/>
        <dbReference type="ChEBI" id="CHEBI:145989"/>
        <dbReference type="ChEBI" id="CHEBI:456216"/>
        <dbReference type="EC" id="2.7.1.71"/>
    </reaction>
</comment>
<dbReference type="GO" id="GO:0005524">
    <property type="term" value="F:ATP binding"/>
    <property type="evidence" value="ECO:0007669"/>
    <property type="project" value="UniProtKB-UniRule"/>
</dbReference>
<dbReference type="HAMAP" id="MF_00109">
    <property type="entry name" value="Shikimate_kinase"/>
    <property type="match status" value="1"/>
</dbReference>
<dbReference type="PANTHER" id="PTHR21087:SF16">
    <property type="entry name" value="SHIKIMATE KINASE 1, CHLOROPLASTIC"/>
    <property type="match status" value="1"/>
</dbReference>
<evidence type="ECO:0000256" key="8">
    <source>
        <dbReference type="ARBA" id="ARBA00022840"/>
    </source>
</evidence>
<proteinExistence type="inferred from homology"/>
<dbReference type="UniPathway" id="UPA00053">
    <property type="reaction ID" value="UER00088"/>
</dbReference>
<feature type="binding site" evidence="11">
    <location>
        <position position="37"/>
    </location>
    <ligand>
        <name>substrate</name>
    </ligand>
</feature>
<dbReference type="Proteomes" id="UP000192708">
    <property type="component" value="Unassembled WGS sequence"/>
</dbReference>
<comment type="similarity">
    <text evidence="2 11">Belongs to the shikimate kinase family.</text>
</comment>
<comment type="function">
    <text evidence="11">Catalyzes the specific phosphorylation of the 3-hydroxyl group of shikimic acid using ATP as a cosubstrate.</text>
</comment>
<dbReference type="GO" id="GO:0008652">
    <property type="term" value="P:amino acid biosynthetic process"/>
    <property type="evidence" value="ECO:0007669"/>
    <property type="project" value="UniProtKB-KW"/>
</dbReference>
<dbReference type="STRING" id="1938817.SAMN06296008_11746"/>
<dbReference type="EMBL" id="FWXJ01000017">
    <property type="protein sequence ID" value="SMC78540.1"/>
    <property type="molecule type" value="Genomic_DNA"/>
</dbReference>
<dbReference type="PRINTS" id="PR01100">
    <property type="entry name" value="SHIKIMTKNASE"/>
</dbReference>
<keyword evidence="9 11" id="KW-0057">Aromatic amino acid biosynthesis</keyword>
<protein>
    <recommendedName>
        <fullName evidence="3 11">Shikimate kinase</fullName>
        <shortName evidence="11">SK</shortName>
        <ecNumber evidence="3 11">2.7.1.71</ecNumber>
    </recommendedName>
</protein>
<dbReference type="InterPro" id="IPR027417">
    <property type="entry name" value="P-loop_NTPase"/>
</dbReference>
<keyword evidence="5 11" id="KW-0808">Transferase</keyword>
<dbReference type="CDD" id="cd00464">
    <property type="entry name" value="SK"/>
    <property type="match status" value="1"/>
</dbReference>
<keyword evidence="8 11" id="KW-0067">ATP-binding</keyword>
<keyword evidence="11" id="KW-0460">Magnesium</keyword>
<comment type="subunit">
    <text evidence="11">Monomer.</text>
</comment>
<keyword evidence="11" id="KW-0479">Metal-binding</keyword>
<name>A0A1W2C067_9BURK</name>
<dbReference type="PROSITE" id="PS01128">
    <property type="entry name" value="SHIKIMATE_KINASE"/>
    <property type="match status" value="1"/>
</dbReference>
<dbReference type="GO" id="GO:0005829">
    <property type="term" value="C:cytosol"/>
    <property type="evidence" value="ECO:0007669"/>
    <property type="project" value="TreeGrafter"/>
</dbReference>
<dbReference type="EC" id="2.7.1.71" evidence="3 11"/>
<evidence type="ECO:0000256" key="3">
    <source>
        <dbReference type="ARBA" id="ARBA00012154"/>
    </source>
</evidence>
<comment type="pathway">
    <text evidence="1 11">Metabolic intermediate biosynthesis; chorismate biosynthesis; chorismate from D-erythrose 4-phosphate and phosphoenolpyruvate: step 5/7.</text>
</comment>
<dbReference type="Gene3D" id="3.40.50.300">
    <property type="entry name" value="P-loop containing nucleotide triphosphate hydrolases"/>
    <property type="match status" value="1"/>
</dbReference>
<dbReference type="Pfam" id="PF01202">
    <property type="entry name" value="SKI"/>
    <property type="match status" value="1"/>
</dbReference>
<feature type="binding site" evidence="11">
    <location>
        <position position="19"/>
    </location>
    <ligand>
        <name>Mg(2+)</name>
        <dbReference type="ChEBI" id="CHEBI:18420"/>
    </ligand>
</feature>
<dbReference type="InterPro" id="IPR000623">
    <property type="entry name" value="Shikimate_kinase/TSH1"/>
</dbReference>
<evidence type="ECO:0000256" key="10">
    <source>
        <dbReference type="ARBA" id="ARBA00048567"/>
    </source>
</evidence>
<gene>
    <name evidence="11" type="primary">aroK</name>
    <name evidence="12" type="ORF">SAMN06296008_11746</name>
</gene>
<evidence type="ECO:0000256" key="2">
    <source>
        <dbReference type="ARBA" id="ARBA00006997"/>
    </source>
</evidence>
<keyword evidence="11" id="KW-0963">Cytoplasm</keyword>
<organism evidence="12 13">
    <name type="scientific">Polynucleobacter kasalickyi</name>
    <dbReference type="NCBI Taxonomy" id="1938817"/>
    <lineage>
        <taxon>Bacteria</taxon>
        <taxon>Pseudomonadati</taxon>
        <taxon>Pseudomonadota</taxon>
        <taxon>Betaproteobacteria</taxon>
        <taxon>Burkholderiales</taxon>
        <taxon>Burkholderiaceae</taxon>
        <taxon>Polynucleobacter</taxon>
    </lineage>
</organism>
<keyword evidence="13" id="KW-1185">Reference proteome</keyword>
<keyword evidence="7 11" id="KW-0418">Kinase</keyword>
<evidence type="ECO:0000256" key="1">
    <source>
        <dbReference type="ARBA" id="ARBA00004842"/>
    </source>
</evidence>
<evidence type="ECO:0000313" key="13">
    <source>
        <dbReference type="Proteomes" id="UP000192708"/>
    </source>
</evidence>
<comment type="cofactor">
    <cofactor evidence="11">
        <name>Mg(2+)</name>
        <dbReference type="ChEBI" id="CHEBI:18420"/>
    </cofactor>
    <text evidence="11">Binds 1 Mg(2+) ion per subunit.</text>
</comment>
<feature type="binding site" evidence="11">
    <location>
        <begin position="15"/>
        <end position="20"/>
    </location>
    <ligand>
        <name>ATP</name>
        <dbReference type="ChEBI" id="CHEBI:30616"/>
    </ligand>
</feature>
<dbReference type="InterPro" id="IPR031322">
    <property type="entry name" value="Shikimate/glucono_kinase"/>
</dbReference>
<dbReference type="GO" id="GO:0009423">
    <property type="term" value="P:chorismate biosynthetic process"/>
    <property type="evidence" value="ECO:0007669"/>
    <property type="project" value="UniProtKB-UniRule"/>
</dbReference>
<accession>A0A1W2C067</accession>
<evidence type="ECO:0000313" key="12">
    <source>
        <dbReference type="EMBL" id="SMC78540.1"/>
    </source>
</evidence>
<keyword evidence="4 11" id="KW-0028">Amino-acid biosynthesis</keyword>
<dbReference type="RefSeq" id="WP_084285627.1">
    <property type="nucleotide sequence ID" value="NZ_FWXJ01000017.1"/>
</dbReference>
<evidence type="ECO:0000256" key="11">
    <source>
        <dbReference type="HAMAP-Rule" id="MF_00109"/>
    </source>
</evidence>
<dbReference type="GO" id="GO:0004765">
    <property type="term" value="F:shikimate kinase activity"/>
    <property type="evidence" value="ECO:0007669"/>
    <property type="project" value="UniProtKB-UniRule"/>
</dbReference>
<dbReference type="AlphaFoldDB" id="A0A1W2C067"/>
<evidence type="ECO:0000256" key="7">
    <source>
        <dbReference type="ARBA" id="ARBA00022777"/>
    </source>
</evidence>
<feature type="binding site" evidence="11">
    <location>
        <position position="121"/>
    </location>
    <ligand>
        <name>ATP</name>
        <dbReference type="ChEBI" id="CHEBI:30616"/>
    </ligand>
</feature>
<keyword evidence="6 11" id="KW-0547">Nucleotide-binding</keyword>
<dbReference type="PANTHER" id="PTHR21087">
    <property type="entry name" value="SHIKIMATE KINASE"/>
    <property type="match status" value="1"/>
</dbReference>
<evidence type="ECO:0000256" key="4">
    <source>
        <dbReference type="ARBA" id="ARBA00022605"/>
    </source>
</evidence>
<comment type="subcellular location">
    <subcellularLocation>
        <location evidence="11">Cytoplasm</location>
    </subcellularLocation>
</comment>
<dbReference type="GO" id="GO:0009073">
    <property type="term" value="P:aromatic amino acid family biosynthetic process"/>
    <property type="evidence" value="ECO:0007669"/>
    <property type="project" value="UniProtKB-KW"/>
</dbReference>
<evidence type="ECO:0000256" key="5">
    <source>
        <dbReference type="ARBA" id="ARBA00022679"/>
    </source>
</evidence>
<feature type="binding site" evidence="11">
    <location>
        <position position="61"/>
    </location>
    <ligand>
        <name>substrate</name>
    </ligand>
</feature>
<dbReference type="OrthoDB" id="9800332at2"/>
<dbReference type="GO" id="GO:0000287">
    <property type="term" value="F:magnesium ion binding"/>
    <property type="evidence" value="ECO:0007669"/>
    <property type="project" value="UniProtKB-UniRule"/>
</dbReference>